<dbReference type="AlphaFoldDB" id="A0A0E9UEE2"/>
<proteinExistence type="predicted"/>
<accession>A0A0E9UEE2</accession>
<sequence>MAGLCLSQLSPPKCQLGAFQTSRGAVPFALLRDSVTLKCLHDNARRTSGESMVVFFLKVVSVANRSPRVISLLSALKRNRMP</sequence>
<evidence type="ECO:0000313" key="1">
    <source>
        <dbReference type="EMBL" id="JAH63590.1"/>
    </source>
</evidence>
<name>A0A0E9UEE2_ANGAN</name>
<dbReference type="EMBL" id="GBXM01044987">
    <property type="protein sequence ID" value="JAH63590.1"/>
    <property type="molecule type" value="Transcribed_RNA"/>
</dbReference>
<reference evidence="1" key="2">
    <citation type="journal article" date="2015" name="Fish Shellfish Immunol.">
        <title>Early steps in the European eel (Anguilla anguilla)-Vibrio vulnificus interaction in the gills: Role of the RtxA13 toxin.</title>
        <authorList>
            <person name="Callol A."/>
            <person name="Pajuelo D."/>
            <person name="Ebbesson L."/>
            <person name="Teles M."/>
            <person name="MacKenzie S."/>
            <person name="Amaro C."/>
        </authorList>
    </citation>
    <scope>NUCLEOTIDE SEQUENCE</scope>
</reference>
<reference evidence="1" key="1">
    <citation type="submission" date="2014-11" db="EMBL/GenBank/DDBJ databases">
        <authorList>
            <person name="Amaro Gonzalez C."/>
        </authorList>
    </citation>
    <scope>NUCLEOTIDE SEQUENCE</scope>
</reference>
<protein>
    <submittedName>
        <fullName evidence="1">Uncharacterized protein</fullName>
    </submittedName>
</protein>
<organism evidence="1">
    <name type="scientific">Anguilla anguilla</name>
    <name type="common">European freshwater eel</name>
    <name type="synonym">Muraena anguilla</name>
    <dbReference type="NCBI Taxonomy" id="7936"/>
    <lineage>
        <taxon>Eukaryota</taxon>
        <taxon>Metazoa</taxon>
        <taxon>Chordata</taxon>
        <taxon>Craniata</taxon>
        <taxon>Vertebrata</taxon>
        <taxon>Euteleostomi</taxon>
        <taxon>Actinopterygii</taxon>
        <taxon>Neopterygii</taxon>
        <taxon>Teleostei</taxon>
        <taxon>Anguilliformes</taxon>
        <taxon>Anguillidae</taxon>
        <taxon>Anguilla</taxon>
    </lineage>
</organism>